<accession>A0A7Y9U5P5</accession>
<dbReference type="Proteomes" id="UP000518288">
    <property type="component" value="Unassembled WGS sequence"/>
</dbReference>
<keyword evidence="3" id="KW-1185">Reference proteome</keyword>
<name>A0A7Y9U5P5_9BURK</name>
<dbReference type="EMBL" id="JACCFH010000001">
    <property type="protein sequence ID" value="NYG33163.1"/>
    <property type="molecule type" value="Genomic_DNA"/>
</dbReference>
<reference evidence="2 3" key="1">
    <citation type="submission" date="2020-07" db="EMBL/GenBank/DDBJ databases">
        <title>Genomic Encyclopedia of Archaeal and Bacterial Type Strains, Phase II (KMG-II): from individual species to whole genera.</title>
        <authorList>
            <person name="Goeker M."/>
        </authorList>
    </citation>
    <scope>NUCLEOTIDE SEQUENCE [LARGE SCALE GENOMIC DNA]</scope>
    <source>
        <strain evidence="2 3">DSM 21226</strain>
    </source>
</reference>
<dbReference type="RefSeq" id="WP_179633965.1">
    <property type="nucleotide sequence ID" value="NZ_CAXYYM010000004.1"/>
</dbReference>
<evidence type="ECO:0000313" key="3">
    <source>
        <dbReference type="Proteomes" id="UP000518288"/>
    </source>
</evidence>
<proteinExistence type="predicted"/>
<protein>
    <submittedName>
        <fullName evidence="2">Uncharacterized protein</fullName>
    </submittedName>
</protein>
<organism evidence="2 3">
    <name type="scientific">Sphaerotilus montanus</name>
    <dbReference type="NCBI Taxonomy" id="522889"/>
    <lineage>
        <taxon>Bacteria</taxon>
        <taxon>Pseudomonadati</taxon>
        <taxon>Pseudomonadota</taxon>
        <taxon>Betaproteobacteria</taxon>
        <taxon>Burkholderiales</taxon>
        <taxon>Sphaerotilaceae</taxon>
        <taxon>Sphaerotilus</taxon>
    </lineage>
</organism>
<comment type="caution">
    <text evidence="2">The sequence shown here is derived from an EMBL/GenBank/DDBJ whole genome shotgun (WGS) entry which is preliminary data.</text>
</comment>
<gene>
    <name evidence="2" type="ORF">BDD16_002149</name>
</gene>
<feature type="region of interest" description="Disordered" evidence="1">
    <location>
        <begin position="116"/>
        <end position="135"/>
    </location>
</feature>
<sequence length="135" mass="14560">MSSETLRTALHEARLLGADRPWTPPTPATEAEAERLLALLATEPAWPPGEIEVQPDGAIHLGWEAGERGWVTLSVDGHALLTHSAVIDGDEYTLAEPWDGRSLTDWAAEVLRRLWAQPAQPGRTGDSPGAQPKAT</sequence>
<evidence type="ECO:0000256" key="1">
    <source>
        <dbReference type="SAM" id="MobiDB-lite"/>
    </source>
</evidence>
<dbReference type="AlphaFoldDB" id="A0A7Y9U5P5"/>
<evidence type="ECO:0000313" key="2">
    <source>
        <dbReference type="EMBL" id="NYG33163.1"/>
    </source>
</evidence>